<keyword evidence="2" id="KW-0472">Membrane</keyword>
<comment type="caution">
    <text evidence="4">The sequence shown here is derived from an EMBL/GenBank/DDBJ whole genome shotgun (WGS) entry which is preliminary data.</text>
</comment>
<dbReference type="OrthoDB" id="5149292at2"/>
<evidence type="ECO:0000256" key="1">
    <source>
        <dbReference type="SAM" id="MobiDB-lite"/>
    </source>
</evidence>
<gene>
    <name evidence="4" type="ORF">N868_12985</name>
</gene>
<evidence type="ECO:0000256" key="2">
    <source>
        <dbReference type="SAM" id="Phobius"/>
    </source>
</evidence>
<evidence type="ECO:0000259" key="3">
    <source>
        <dbReference type="Pfam" id="PF10708"/>
    </source>
</evidence>
<dbReference type="RefSeq" id="WP_043605732.1">
    <property type="nucleotide sequence ID" value="NZ_AXCY01000034.1"/>
</dbReference>
<feature type="region of interest" description="Disordered" evidence="1">
    <location>
        <begin position="33"/>
        <end position="60"/>
    </location>
</feature>
<feature type="transmembrane region" description="Helical" evidence="2">
    <location>
        <begin position="215"/>
        <end position="238"/>
    </location>
</feature>
<dbReference type="EMBL" id="AXCY01000034">
    <property type="protein sequence ID" value="KGM10974.1"/>
    <property type="molecule type" value="Genomic_DNA"/>
</dbReference>
<reference evidence="4 5" key="2">
    <citation type="journal article" date="2015" name="Stand. Genomic Sci.">
        <title>Draft genome sequence of Cellulomonas carbonis T26(T) and comparative analysis of six Cellulomonas genomes.</title>
        <authorList>
            <person name="Zhuang W."/>
            <person name="Zhang S."/>
            <person name="Xia X."/>
            <person name="Wang G."/>
        </authorList>
    </citation>
    <scope>NUCLEOTIDE SEQUENCE [LARGE SCALE GENOMIC DNA]</scope>
    <source>
        <strain evidence="4 5">T26</strain>
    </source>
</reference>
<dbReference type="Pfam" id="PF10708">
    <property type="entry name" value="DUF2510"/>
    <property type="match status" value="1"/>
</dbReference>
<dbReference type="InterPro" id="IPR018929">
    <property type="entry name" value="DUF2510"/>
</dbReference>
<protein>
    <recommendedName>
        <fullName evidence="3">DUF2510 domain-containing protein</fullName>
    </recommendedName>
</protein>
<proteinExistence type="predicted"/>
<dbReference type="AlphaFoldDB" id="A0A0A0BUX8"/>
<keyword evidence="2" id="KW-1133">Transmembrane helix</keyword>
<organism evidence="4 5">
    <name type="scientific">Cellulomonas carbonis T26</name>
    <dbReference type="NCBI Taxonomy" id="947969"/>
    <lineage>
        <taxon>Bacteria</taxon>
        <taxon>Bacillati</taxon>
        <taxon>Actinomycetota</taxon>
        <taxon>Actinomycetes</taxon>
        <taxon>Micrococcales</taxon>
        <taxon>Cellulomonadaceae</taxon>
        <taxon>Cellulomonas</taxon>
    </lineage>
</organism>
<sequence length="241" mass="24489">MSDTSPAPGWYRDGITDGVLRWFDGAAWTEHTTPDAAEQPAGPSTAGESAGAVAPEPTADFASPYAQPVAATAGHAPGAATVDPHLGGAYAAQPSYGGQPSAAQPYAAQPYGAQPYGGQPYGAQPYAAGYGAQPMVTRPWDGQVYPAWGTPPAPENGPRNVVHWLLPVGRSWQSITAGYLGLLALGIWVLGPFAIATGVWALVRASKHEGHGRGRAITGIVCGLVGTAILVVLAVNAAGTA</sequence>
<reference evidence="4 5" key="1">
    <citation type="submission" date="2013-08" db="EMBL/GenBank/DDBJ databases">
        <title>Genome sequencing of Cellulomonas carbonis T26.</title>
        <authorList>
            <person name="Chen F."/>
            <person name="Li Y."/>
            <person name="Wang G."/>
        </authorList>
    </citation>
    <scope>NUCLEOTIDE SEQUENCE [LARGE SCALE GENOMIC DNA]</scope>
    <source>
        <strain evidence="4 5">T26</strain>
    </source>
</reference>
<keyword evidence="5" id="KW-1185">Reference proteome</keyword>
<name>A0A0A0BUX8_9CELL</name>
<evidence type="ECO:0000313" key="5">
    <source>
        <dbReference type="Proteomes" id="UP000029839"/>
    </source>
</evidence>
<keyword evidence="2" id="KW-0812">Transmembrane</keyword>
<feature type="transmembrane region" description="Helical" evidence="2">
    <location>
        <begin position="179"/>
        <end position="203"/>
    </location>
</feature>
<accession>A0A0A0BUX8</accession>
<dbReference type="Proteomes" id="UP000029839">
    <property type="component" value="Unassembled WGS sequence"/>
</dbReference>
<feature type="domain" description="DUF2510" evidence="3">
    <location>
        <begin position="8"/>
        <end position="41"/>
    </location>
</feature>
<evidence type="ECO:0000313" key="4">
    <source>
        <dbReference type="EMBL" id="KGM10974.1"/>
    </source>
</evidence>